<dbReference type="AlphaFoldDB" id="A0A9W4U963"/>
<comment type="caution">
    <text evidence="2">The sequence shown here is derived from an EMBL/GenBank/DDBJ whole genome shotgun (WGS) entry which is preliminary data.</text>
</comment>
<gene>
    <name evidence="2" type="ORF">PDIGIT_LOCUS2984</name>
</gene>
<keyword evidence="3" id="KW-1185">Reference proteome</keyword>
<organism evidence="2 3">
    <name type="scientific">Periconia digitata</name>
    <dbReference type="NCBI Taxonomy" id="1303443"/>
    <lineage>
        <taxon>Eukaryota</taxon>
        <taxon>Fungi</taxon>
        <taxon>Dikarya</taxon>
        <taxon>Ascomycota</taxon>
        <taxon>Pezizomycotina</taxon>
        <taxon>Dothideomycetes</taxon>
        <taxon>Pleosporomycetidae</taxon>
        <taxon>Pleosporales</taxon>
        <taxon>Massarineae</taxon>
        <taxon>Periconiaceae</taxon>
        <taxon>Periconia</taxon>
    </lineage>
</organism>
<keyword evidence="1" id="KW-0472">Membrane</keyword>
<dbReference type="Proteomes" id="UP001152607">
    <property type="component" value="Unassembled WGS sequence"/>
</dbReference>
<feature type="transmembrane region" description="Helical" evidence="1">
    <location>
        <begin position="64"/>
        <end position="86"/>
    </location>
</feature>
<feature type="transmembrane region" description="Helical" evidence="1">
    <location>
        <begin position="20"/>
        <end position="44"/>
    </location>
</feature>
<keyword evidence="1" id="KW-0812">Transmembrane</keyword>
<evidence type="ECO:0000256" key="1">
    <source>
        <dbReference type="SAM" id="Phobius"/>
    </source>
</evidence>
<proteinExistence type="predicted"/>
<keyword evidence="1" id="KW-1133">Transmembrane helix</keyword>
<sequence length="228" mass="25922">MHHIPFVYFMRRFFHLFRGYTLVFIIDLRVHFIIIIIIITTTPAQRCLYRDSRRSHSLDFTSPAAHVVHSTIFIAAPLGIIVPDIVKNSCCARRRSYFEFGWRVGLIVGPRVGPLIHRGDTSFIISREPARVRSKGCCERREVMGEKLGTRSAGVGDSWPRSAEVPAKLSHPLDYRTDPDIKRNGLHIHSSTSCGISHLSTHDVKHSNAFPAYDLLRKHTINLIGFVI</sequence>
<name>A0A9W4U963_9PLEO</name>
<protein>
    <submittedName>
        <fullName evidence="2">Uncharacterized protein</fullName>
    </submittedName>
</protein>
<evidence type="ECO:0000313" key="3">
    <source>
        <dbReference type="Proteomes" id="UP001152607"/>
    </source>
</evidence>
<accession>A0A9W4U963</accession>
<evidence type="ECO:0000313" key="2">
    <source>
        <dbReference type="EMBL" id="CAI6304925.1"/>
    </source>
</evidence>
<reference evidence="2" key="1">
    <citation type="submission" date="2023-01" db="EMBL/GenBank/DDBJ databases">
        <authorList>
            <person name="Van Ghelder C."/>
            <person name="Rancurel C."/>
        </authorList>
    </citation>
    <scope>NUCLEOTIDE SEQUENCE</scope>
    <source>
        <strain evidence="2">CNCM I-4278</strain>
    </source>
</reference>
<dbReference type="EMBL" id="CAOQHR010000002">
    <property type="protein sequence ID" value="CAI6304925.1"/>
    <property type="molecule type" value="Genomic_DNA"/>
</dbReference>